<proteinExistence type="predicted"/>
<dbReference type="AlphaFoldDB" id="A0A1F6CY54"/>
<organism evidence="1 2">
    <name type="scientific">Candidatus Kaiserbacteria bacterium RIFCSPHIGHO2_01_FULL_53_29</name>
    <dbReference type="NCBI Taxonomy" id="1798480"/>
    <lineage>
        <taxon>Bacteria</taxon>
        <taxon>Candidatus Kaiseribacteriota</taxon>
    </lineage>
</organism>
<dbReference type="Proteomes" id="UP000176863">
    <property type="component" value="Unassembled WGS sequence"/>
</dbReference>
<evidence type="ECO:0000313" key="1">
    <source>
        <dbReference type="EMBL" id="OGG54104.1"/>
    </source>
</evidence>
<evidence type="ECO:0000313" key="2">
    <source>
        <dbReference type="Proteomes" id="UP000176863"/>
    </source>
</evidence>
<accession>A0A1F6CY54</accession>
<dbReference type="EMBL" id="MFKT01000004">
    <property type="protein sequence ID" value="OGG54104.1"/>
    <property type="molecule type" value="Genomic_DNA"/>
</dbReference>
<gene>
    <name evidence="1" type="ORF">A2851_03595</name>
</gene>
<protein>
    <submittedName>
        <fullName evidence="1">Uncharacterized protein</fullName>
    </submittedName>
</protein>
<sequence>MKIGTMSPIITSSARGKPLRARFATAQWKFTAIGTTLQKSTRRVARQGLHSGTTRPATNVVESLGSTKTGTILRDFVHLASNRTRQKTLPALTVGIHLP</sequence>
<name>A0A1F6CY54_9BACT</name>
<reference evidence="1 2" key="1">
    <citation type="journal article" date="2016" name="Nat. Commun.">
        <title>Thousands of microbial genomes shed light on interconnected biogeochemical processes in an aquifer system.</title>
        <authorList>
            <person name="Anantharaman K."/>
            <person name="Brown C.T."/>
            <person name="Hug L.A."/>
            <person name="Sharon I."/>
            <person name="Castelle C.J."/>
            <person name="Probst A.J."/>
            <person name="Thomas B.C."/>
            <person name="Singh A."/>
            <person name="Wilkins M.J."/>
            <person name="Karaoz U."/>
            <person name="Brodie E.L."/>
            <person name="Williams K.H."/>
            <person name="Hubbard S.S."/>
            <person name="Banfield J.F."/>
        </authorList>
    </citation>
    <scope>NUCLEOTIDE SEQUENCE [LARGE SCALE GENOMIC DNA]</scope>
</reference>
<comment type="caution">
    <text evidence="1">The sequence shown here is derived from an EMBL/GenBank/DDBJ whole genome shotgun (WGS) entry which is preliminary data.</text>
</comment>